<protein>
    <recommendedName>
        <fullName evidence="3">HTH tetR-type domain-containing protein</fullName>
    </recommendedName>
</protein>
<organism evidence="1 2">
    <name type="scientific">Enterococcus phoeniculicola ATCC BAA-412</name>
    <dbReference type="NCBI Taxonomy" id="1158610"/>
    <lineage>
        <taxon>Bacteria</taxon>
        <taxon>Bacillati</taxon>
        <taxon>Bacillota</taxon>
        <taxon>Bacilli</taxon>
        <taxon>Lactobacillales</taxon>
        <taxon>Enterococcaceae</taxon>
        <taxon>Enterococcus</taxon>
    </lineage>
</organism>
<dbReference type="PATRIC" id="fig|1158610.3.peg.288"/>
<dbReference type="AlphaFoldDB" id="R3U5S2"/>
<dbReference type="Gene3D" id="1.10.357.10">
    <property type="entry name" value="Tetracycline Repressor, domain 2"/>
    <property type="match status" value="1"/>
</dbReference>
<proteinExistence type="predicted"/>
<gene>
    <name evidence="1" type="ORF">UC3_00314</name>
</gene>
<dbReference type="SUPFAM" id="SSF46689">
    <property type="entry name" value="Homeodomain-like"/>
    <property type="match status" value="1"/>
</dbReference>
<reference evidence="1 2" key="1">
    <citation type="submission" date="2013-02" db="EMBL/GenBank/DDBJ databases">
        <title>The Genome Sequence of Enterococcus phoeniculicola BAA-412.</title>
        <authorList>
            <consortium name="The Broad Institute Genome Sequencing Platform"/>
            <consortium name="The Broad Institute Genome Sequencing Center for Infectious Disease"/>
            <person name="Earl A.M."/>
            <person name="Gilmore M.S."/>
            <person name="Lebreton F."/>
            <person name="Walker B."/>
            <person name="Young S.K."/>
            <person name="Zeng Q."/>
            <person name="Gargeya S."/>
            <person name="Fitzgerald M."/>
            <person name="Haas B."/>
            <person name="Abouelleil A."/>
            <person name="Alvarado L."/>
            <person name="Arachchi H.M."/>
            <person name="Berlin A.M."/>
            <person name="Chapman S.B."/>
            <person name="Dewar J."/>
            <person name="Goldberg J."/>
            <person name="Griggs A."/>
            <person name="Gujja S."/>
            <person name="Hansen M."/>
            <person name="Howarth C."/>
            <person name="Imamovic A."/>
            <person name="Larimer J."/>
            <person name="McCowan C."/>
            <person name="Murphy C."/>
            <person name="Neiman D."/>
            <person name="Pearson M."/>
            <person name="Priest M."/>
            <person name="Roberts A."/>
            <person name="Saif S."/>
            <person name="Shea T."/>
            <person name="Sisk P."/>
            <person name="Sykes S."/>
            <person name="Wortman J."/>
            <person name="Nusbaum C."/>
            <person name="Birren B."/>
        </authorList>
    </citation>
    <scope>NUCLEOTIDE SEQUENCE [LARGE SCALE GENOMIC DNA]</scope>
    <source>
        <strain evidence="1 2">ATCC BAA-412</strain>
    </source>
</reference>
<dbReference type="RefSeq" id="WP_010766989.1">
    <property type="nucleotide sequence ID" value="NZ_ASWE01000004.1"/>
</dbReference>
<keyword evidence="2" id="KW-1185">Reference proteome</keyword>
<evidence type="ECO:0008006" key="3">
    <source>
        <dbReference type="Google" id="ProtNLM"/>
    </source>
</evidence>
<sequence>MVRTKKIFREQLLEGAYQLVVDEGFKHFHARKVAKVISCSTQPIYREFDNLTTFKAATSEYIIQTVEQFLSDKERHDLSSFSEVLCQYADKHPDEFERFFLVDETCKPLMKELINVHFNHLVISLPAYQTISSEQLDQLFDLFWFYTLGKAAQRAHTVTEEEDLHSTLDELSKLYIQKIAV</sequence>
<accession>R3U5S2</accession>
<comment type="caution">
    <text evidence="1">The sequence shown here is derived from an EMBL/GenBank/DDBJ whole genome shotgun (WGS) entry which is preliminary data.</text>
</comment>
<dbReference type="Proteomes" id="UP000013785">
    <property type="component" value="Unassembled WGS sequence"/>
</dbReference>
<dbReference type="HOGENOM" id="CLU_100170_2_0_9"/>
<name>R3U5S2_9ENTE</name>
<dbReference type="eggNOG" id="COG1309">
    <property type="taxonomic scope" value="Bacteria"/>
</dbReference>
<dbReference type="OrthoDB" id="66596at2"/>
<dbReference type="EMBL" id="AJAT01000007">
    <property type="protein sequence ID" value="EOL48763.1"/>
    <property type="molecule type" value="Genomic_DNA"/>
</dbReference>
<dbReference type="InterPro" id="IPR009057">
    <property type="entry name" value="Homeodomain-like_sf"/>
</dbReference>
<dbReference type="STRING" id="154621.RV11_GL003258"/>
<evidence type="ECO:0000313" key="2">
    <source>
        <dbReference type="Proteomes" id="UP000013785"/>
    </source>
</evidence>
<evidence type="ECO:0000313" key="1">
    <source>
        <dbReference type="EMBL" id="EOL48763.1"/>
    </source>
</evidence>